<evidence type="ECO:0000256" key="1">
    <source>
        <dbReference type="SAM" id="MobiDB-lite"/>
    </source>
</evidence>
<organism evidence="2">
    <name type="scientific">hydrocarbon metagenome</name>
    <dbReference type="NCBI Taxonomy" id="938273"/>
    <lineage>
        <taxon>unclassified sequences</taxon>
        <taxon>metagenomes</taxon>
        <taxon>ecological metagenomes</taxon>
    </lineage>
</organism>
<accession>A0A0W8G6U0</accession>
<feature type="region of interest" description="Disordered" evidence="1">
    <location>
        <begin position="19"/>
        <end position="54"/>
    </location>
</feature>
<protein>
    <submittedName>
        <fullName evidence="2">Uncharacterized protein</fullName>
    </submittedName>
</protein>
<sequence length="76" mass="8267">MLNNWLVELTDGLVKPRKDIWNGNSRKAPDTPAMEVKNEMPMATSGGTRGDTSMPAVAKYMDASRVGTFPAAFGHE</sequence>
<name>A0A0W8G6U0_9ZZZZ</name>
<comment type="caution">
    <text evidence="2">The sequence shown here is derived from an EMBL/GenBank/DDBJ whole genome shotgun (WGS) entry which is preliminary data.</text>
</comment>
<dbReference type="AlphaFoldDB" id="A0A0W8G6U0"/>
<evidence type="ECO:0000313" key="2">
    <source>
        <dbReference type="EMBL" id="KUG28822.1"/>
    </source>
</evidence>
<reference evidence="2" key="1">
    <citation type="journal article" date="2015" name="Proc. Natl. Acad. Sci. U.S.A.">
        <title>Networks of energetic and metabolic interactions define dynamics in microbial communities.</title>
        <authorList>
            <person name="Embree M."/>
            <person name="Liu J.K."/>
            <person name="Al-Bassam M.M."/>
            <person name="Zengler K."/>
        </authorList>
    </citation>
    <scope>NUCLEOTIDE SEQUENCE</scope>
</reference>
<dbReference type="EMBL" id="LNQE01000172">
    <property type="protein sequence ID" value="KUG28822.1"/>
    <property type="molecule type" value="Genomic_DNA"/>
</dbReference>
<proteinExistence type="predicted"/>
<gene>
    <name evidence="2" type="ORF">ASZ90_001295</name>
</gene>